<dbReference type="AlphaFoldDB" id="A0A4C1ZFS9"/>
<dbReference type="EMBL" id="BGZK01001738">
    <property type="protein sequence ID" value="GBP85467.1"/>
    <property type="molecule type" value="Genomic_DNA"/>
</dbReference>
<comment type="caution">
    <text evidence="1">The sequence shown here is derived from an EMBL/GenBank/DDBJ whole genome shotgun (WGS) entry which is preliminary data.</text>
</comment>
<organism evidence="1 2">
    <name type="scientific">Eumeta variegata</name>
    <name type="common">Bagworm moth</name>
    <name type="synonym">Eumeta japonica</name>
    <dbReference type="NCBI Taxonomy" id="151549"/>
    <lineage>
        <taxon>Eukaryota</taxon>
        <taxon>Metazoa</taxon>
        <taxon>Ecdysozoa</taxon>
        <taxon>Arthropoda</taxon>
        <taxon>Hexapoda</taxon>
        <taxon>Insecta</taxon>
        <taxon>Pterygota</taxon>
        <taxon>Neoptera</taxon>
        <taxon>Endopterygota</taxon>
        <taxon>Lepidoptera</taxon>
        <taxon>Glossata</taxon>
        <taxon>Ditrysia</taxon>
        <taxon>Tineoidea</taxon>
        <taxon>Psychidae</taxon>
        <taxon>Oiketicinae</taxon>
        <taxon>Eumeta</taxon>
    </lineage>
</organism>
<reference evidence="1 2" key="1">
    <citation type="journal article" date="2019" name="Commun. Biol.">
        <title>The bagworm genome reveals a unique fibroin gene that provides high tensile strength.</title>
        <authorList>
            <person name="Kono N."/>
            <person name="Nakamura H."/>
            <person name="Ohtoshi R."/>
            <person name="Tomita M."/>
            <person name="Numata K."/>
            <person name="Arakawa K."/>
        </authorList>
    </citation>
    <scope>NUCLEOTIDE SEQUENCE [LARGE SCALE GENOMIC DNA]</scope>
</reference>
<evidence type="ECO:0000313" key="2">
    <source>
        <dbReference type="Proteomes" id="UP000299102"/>
    </source>
</evidence>
<gene>
    <name evidence="1" type="ORF">EVAR_64765_1</name>
</gene>
<sequence length="68" mass="7270">MPMHGTLGELQKSQVMLVAIMTMLMSLALNFGPGPVRSVTFPALYSTVRLAFNFHIATGQGSDSNEVG</sequence>
<evidence type="ECO:0000313" key="1">
    <source>
        <dbReference type="EMBL" id="GBP85467.1"/>
    </source>
</evidence>
<name>A0A4C1ZFS9_EUMVA</name>
<keyword evidence="2" id="KW-1185">Reference proteome</keyword>
<protein>
    <submittedName>
        <fullName evidence="1">Uncharacterized protein</fullName>
    </submittedName>
</protein>
<accession>A0A4C1ZFS9</accession>
<dbReference type="Proteomes" id="UP000299102">
    <property type="component" value="Unassembled WGS sequence"/>
</dbReference>
<proteinExistence type="predicted"/>